<protein>
    <submittedName>
        <fullName evidence="1">Uncharacterized protein</fullName>
    </submittedName>
</protein>
<gene>
    <name evidence="1" type="ORF">NCTC13316_01035</name>
</gene>
<proteinExistence type="predicted"/>
<dbReference type="Proteomes" id="UP000254794">
    <property type="component" value="Unassembled WGS sequence"/>
</dbReference>
<dbReference type="EMBL" id="UGOD01000001">
    <property type="protein sequence ID" value="STX50946.1"/>
    <property type="molecule type" value="Genomic_DNA"/>
</dbReference>
<evidence type="ECO:0000313" key="2">
    <source>
        <dbReference type="Proteomes" id="UP000254794"/>
    </source>
</evidence>
<accession>A0A378JI07</accession>
<sequence length="145" mass="16731">MDAEQTKILNDLKNDVNQLLGFHEGTPRINYGPCGVFAKLFFDAWNSRFKEKVHIVFVMVASKEECWHIAIRLPTGELYDGGIGIHTEANYDEGYIMDDMLVYNHDLLEKWSYGLGRTYPRFCPDFNKDAIHSIINHLDCLKSKS</sequence>
<dbReference type="AlphaFoldDB" id="A0A378JI07"/>
<name>A0A378JI07_9GAMM</name>
<keyword evidence="2" id="KW-1185">Reference proteome</keyword>
<dbReference type="OrthoDB" id="5637780at2"/>
<dbReference type="RefSeq" id="WP_115330616.1">
    <property type="nucleotide sequence ID" value="NZ_CAAAHP010000001.1"/>
</dbReference>
<organism evidence="1 2">
    <name type="scientific">Legionella busanensis</name>
    <dbReference type="NCBI Taxonomy" id="190655"/>
    <lineage>
        <taxon>Bacteria</taxon>
        <taxon>Pseudomonadati</taxon>
        <taxon>Pseudomonadota</taxon>
        <taxon>Gammaproteobacteria</taxon>
        <taxon>Legionellales</taxon>
        <taxon>Legionellaceae</taxon>
        <taxon>Legionella</taxon>
    </lineage>
</organism>
<evidence type="ECO:0000313" key="1">
    <source>
        <dbReference type="EMBL" id="STX50946.1"/>
    </source>
</evidence>
<reference evidence="1 2" key="1">
    <citation type="submission" date="2018-06" db="EMBL/GenBank/DDBJ databases">
        <authorList>
            <consortium name="Pathogen Informatics"/>
            <person name="Doyle S."/>
        </authorList>
    </citation>
    <scope>NUCLEOTIDE SEQUENCE [LARGE SCALE GENOMIC DNA]</scope>
    <source>
        <strain evidence="1 2">NCTC13316</strain>
    </source>
</reference>